<organism evidence="3">
    <name type="scientific">Puccinia triticina (isolate 1-1 / race 1 (BBBD))</name>
    <name type="common">Brown leaf rust fungus</name>
    <dbReference type="NCBI Taxonomy" id="630390"/>
    <lineage>
        <taxon>Eukaryota</taxon>
        <taxon>Fungi</taxon>
        <taxon>Dikarya</taxon>
        <taxon>Basidiomycota</taxon>
        <taxon>Pucciniomycotina</taxon>
        <taxon>Pucciniomycetes</taxon>
        <taxon>Pucciniales</taxon>
        <taxon>Pucciniaceae</taxon>
        <taxon>Puccinia</taxon>
    </lineage>
</organism>
<accession>A0A180GS91</accession>
<dbReference type="Pfam" id="PF20231">
    <property type="entry name" value="DUF6589"/>
    <property type="match status" value="1"/>
</dbReference>
<dbReference type="Proteomes" id="UP000005240">
    <property type="component" value="Unassembled WGS sequence"/>
</dbReference>
<feature type="region of interest" description="Disordered" evidence="1">
    <location>
        <begin position="152"/>
        <end position="178"/>
    </location>
</feature>
<evidence type="ECO:0000313" key="4">
    <source>
        <dbReference type="EnsemblFungi" id="PTTG_26680-t43_1-p1"/>
    </source>
</evidence>
<reference evidence="4" key="4">
    <citation type="submission" date="2025-05" db="UniProtKB">
        <authorList>
            <consortium name="EnsemblFungi"/>
        </authorList>
    </citation>
    <scope>IDENTIFICATION</scope>
    <source>
        <strain evidence="4">isolate 1-1 / race 1 (BBBD)</strain>
    </source>
</reference>
<evidence type="ECO:0000256" key="1">
    <source>
        <dbReference type="SAM" id="MobiDB-lite"/>
    </source>
</evidence>
<reference evidence="3" key="1">
    <citation type="submission" date="2009-11" db="EMBL/GenBank/DDBJ databases">
        <authorList>
            <consortium name="The Broad Institute Genome Sequencing Platform"/>
            <person name="Ward D."/>
            <person name="Feldgarden M."/>
            <person name="Earl A."/>
            <person name="Young S.K."/>
            <person name="Zeng Q."/>
            <person name="Koehrsen M."/>
            <person name="Alvarado L."/>
            <person name="Berlin A."/>
            <person name="Bochicchio J."/>
            <person name="Borenstein D."/>
            <person name="Chapman S.B."/>
            <person name="Chen Z."/>
            <person name="Engels R."/>
            <person name="Freedman E."/>
            <person name="Gellesch M."/>
            <person name="Goldberg J."/>
            <person name="Griggs A."/>
            <person name="Gujja S."/>
            <person name="Heilman E."/>
            <person name="Heiman D."/>
            <person name="Hepburn T."/>
            <person name="Howarth C."/>
            <person name="Jen D."/>
            <person name="Larson L."/>
            <person name="Lewis B."/>
            <person name="Mehta T."/>
            <person name="Park D."/>
            <person name="Pearson M."/>
            <person name="Roberts A."/>
            <person name="Saif S."/>
            <person name="Shea T."/>
            <person name="Shenoy N."/>
            <person name="Sisk P."/>
            <person name="Stolte C."/>
            <person name="Sykes S."/>
            <person name="Thomson T."/>
            <person name="Walk T."/>
            <person name="White J."/>
            <person name="Yandava C."/>
            <person name="Izard J."/>
            <person name="Baranova O.V."/>
            <person name="Blanton J.M."/>
            <person name="Tanner A.C."/>
            <person name="Dewhirst F.E."/>
            <person name="Haas B."/>
            <person name="Nusbaum C."/>
            <person name="Birren B."/>
        </authorList>
    </citation>
    <scope>NUCLEOTIDE SEQUENCE [LARGE SCALE GENOMIC DNA]</scope>
    <source>
        <strain evidence="3">1-1 BBBD Race 1</strain>
    </source>
</reference>
<reference evidence="4 5" key="3">
    <citation type="journal article" date="2017" name="G3 (Bethesda)">
        <title>Comparative analysis highlights variable genome content of wheat rusts and divergence of the mating loci.</title>
        <authorList>
            <person name="Cuomo C.A."/>
            <person name="Bakkeren G."/>
            <person name="Khalil H.B."/>
            <person name="Panwar V."/>
            <person name="Joly D."/>
            <person name="Linning R."/>
            <person name="Sakthikumar S."/>
            <person name="Song X."/>
            <person name="Adiconis X."/>
            <person name="Fan L."/>
            <person name="Goldberg J.M."/>
            <person name="Levin J.Z."/>
            <person name="Young S."/>
            <person name="Zeng Q."/>
            <person name="Anikster Y."/>
            <person name="Bruce M."/>
            <person name="Wang M."/>
            <person name="Yin C."/>
            <person name="McCallum B."/>
            <person name="Szabo L.J."/>
            <person name="Hulbert S."/>
            <person name="Chen X."/>
            <person name="Fellers J.P."/>
        </authorList>
    </citation>
    <scope>NUCLEOTIDE SEQUENCE</scope>
    <source>
        <strain evidence="5">Isolate 1-1 / race 1 (BBBD)</strain>
        <strain evidence="4">isolate 1-1 / race 1 (BBBD)</strain>
    </source>
</reference>
<dbReference type="AlphaFoldDB" id="A0A180GS91"/>
<proteinExistence type="predicted"/>
<feature type="compositionally biased region" description="Basic and acidic residues" evidence="1">
    <location>
        <begin position="797"/>
        <end position="813"/>
    </location>
</feature>
<dbReference type="InterPro" id="IPR046496">
    <property type="entry name" value="DUF6589"/>
</dbReference>
<evidence type="ECO:0000313" key="3">
    <source>
        <dbReference type="EMBL" id="OAV95249.1"/>
    </source>
</evidence>
<name>A0A180GS91_PUCT1</name>
<evidence type="ECO:0000259" key="2">
    <source>
        <dbReference type="Pfam" id="PF20231"/>
    </source>
</evidence>
<dbReference type="EnsemblFungi" id="PTTG_26680-t43_1">
    <property type="protein sequence ID" value="PTTG_26680-t43_1-p1"/>
    <property type="gene ID" value="PTTG_26680"/>
</dbReference>
<dbReference type="VEuPathDB" id="FungiDB:PTTG_26680"/>
<dbReference type="STRING" id="630390.A0A180GS91"/>
<protein>
    <recommendedName>
        <fullName evidence="2">DUF6589 domain-containing protein</fullName>
    </recommendedName>
</protein>
<gene>
    <name evidence="3" type="ORF">PTTG_26680</name>
</gene>
<feature type="region of interest" description="Disordered" evidence="1">
    <location>
        <begin position="794"/>
        <end position="822"/>
    </location>
</feature>
<dbReference type="OrthoDB" id="5424058at2759"/>
<sequence>MLPPPERPADLKTEASKINYICEVMNSLGLTPKQFFLAFVQQDEINIVSRRRLWPDDAWNSTRILLEAIGTMICFQGPGQDNWSDFILGQAQNILKVDKKREKSRGLYYNLKQIGADFFSKENRAKRDKQMTTEEHPFLYRLLKSKIMHQSAFQDKDSDGEDDDKDDTDSLRGTFDEPVELDDDGKAAAKLHRAHVVAKTVCSMITFASNRRQNAMQLENAVTFVACGISDRVNKYLNFIGLSSSRQTAHSALGTLGKKAKQTIKNRMKLGPPGSPNFCPLICIDNPDFQEAVHVKSVDNQSSMFHGTWGYLHHPNPKLLARVDPKDLTLEAYRTAITNLAKDDISPAKFVLNKEESLHHRSVLKSQIASVFMTYIAETGDQTPHIPLNPPPIEVLNAQKPDITMLKLMVASDNSSEGVGEVLEGLARQSGLAPAKFASRLMVLEGDLGTCLNISSLRAQQKPNRLPEESLSNIFALLGGAHTLWNVAQAIISLHFGDSSDSKDLGCWHFLEALGVKSNQVVNKKDFSLMLIQIQKVHEATIAYLILSHMGKKTKTFPKEIFLMRAQDIITVIDSIYGKYFSPQALATAKNPKAPCLANMLLRLRDFSGIVECNRAMKAGNIGRVMNVWKQWSVMAMGIQGLNNYAIDLPRMYLLLTEVLPPGLRLLLKHSLLISPMGRANHFVAKDFYLENQNFFLKYFYNNTGMGTKIDWLKDKYSLAIPVHIYQSHQNTISRPSMISFIKFANQYDICCVSPKLNRTNKKEVIDIYSNGFKVMQADVKKGSAKMNQLRPATTLHQEKIDDTEEIGDKDQVRDEDEEVVA</sequence>
<dbReference type="EMBL" id="ADAS02000030">
    <property type="protein sequence ID" value="OAV95249.1"/>
    <property type="molecule type" value="Genomic_DNA"/>
</dbReference>
<keyword evidence="5" id="KW-1185">Reference proteome</keyword>
<evidence type="ECO:0000313" key="5">
    <source>
        <dbReference type="Proteomes" id="UP000005240"/>
    </source>
</evidence>
<reference evidence="3" key="2">
    <citation type="submission" date="2016-05" db="EMBL/GenBank/DDBJ databases">
        <title>Comparative analysis highlights variable genome content of wheat rusts and divergence of the mating loci.</title>
        <authorList>
            <person name="Cuomo C.A."/>
            <person name="Bakkeren G."/>
            <person name="Szabo L."/>
            <person name="Khalil H."/>
            <person name="Joly D."/>
            <person name="Goldberg J."/>
            <person name="Young S."/>
            <person name="Zeng Q."/>
            <person name="Fellers J."/>
        </authorList>
    </citation>
    <scope>NUCLEOTIDE SEQUENCE [LARGE SCALE GENOMIC DNA]</scope>
    <source>
        <strain evidence="3">1-1 BBBD Race 1</strain>
    </source>
</reference>
<feature type="domain" description="DUF6589" evidence="2">
    <location>
        <begin position="347"/>
        <end position="723"/>
    </location>
</feature>
<feature type="compositionally biased region" description="Acidic residues" evidence="1">
    <location>
        <begin position="158"/>
        <end position="167"/>
    </location>
</feature>